<dbReference type="InterPro" id="IPR003961">
    <property type="entry name" value="FN3_dom"/>
</dbReference>
<feature type="compositionally biased region" description="Low complexity" evidence="1">
    <location>
        <begin position="375"/>
        <end position="384"/>
    </location>
</feature>
<feature type="transmembrane region" description="Helical" evidence="2">
    <location>
        <begin position="250"/>
        <end position="275"/>
    </location>
</feature>
<gene>
    <name evidence="5" type="primary">ifngr1l</name>
</gene>
<evidence type="ECO:0000313" key="5">
    <source>
        <dbReference type="RefSeq" id="NP_001347748.1"/>
    </source>
</evidence>
<organism evidence="4 5">
    <name type="scientific">Ictalurus punctatus</name>
    <name type="common">Channel catfish</name>
    <name type="synonym">Silurus punctatus</name>
    <dbReference type="NCBI Taxonomy" id="7998"/>
    <lineage>
        <taxon>Eukaryota</taxon>
        <taxon>Metazoa</taxon>
        <taxon>Chordata</taxon>
        <taxon>Craniata</taxon>
        <taxon>Vertebrata</taxon>
        <taxon>Euteleostomi</taxon>
        <taxon>Actinopterygii</taxon>
        <taxon>Neopterygii</taxon>
        <taxon>Teleostei</taxon>
        <taxon>Ostariophysi</taxon>
        <taxon>Siluriformes</taxon>
        <taxon>Ictaluridae</taxon>
        <taxon>Ictalurus</taxon>
    </lineage>
</organism>
<feature type="region of interest" description="Disordered" evidence="1">
    <location>
        <begin position="359"/>
        <end position="391"/>
    </location>
</feature>
<dbReference type="GeneID" id="108263559"/>
<evidence type="ECO:0000313" key="4">
    <source>
        <dbReference type="Proteomes" id="UP000221080"/>
    </source>
</evidence>
<dbReference type="InterPro" id="IPR036116">
    <property type="entry name" value="FN3_sf"/>
</dbReference>
<dbReference type="OMA" id="MTPQGHT"/>
<protein>
    <submittedName>
        <fullName evidence="5">Interferon gamma receptor 1-like</fullName>
    </submittedName>
</protein>
<feature type="domain" description="Fibronectin type-III" evidence="3">
    <location>
        <begin position="33"/>
        <end position="123"/>
    </location>
</feature>
<dbReference type="GO" id="GO:0004896">
    <property type="term" value="F:cytokine receptor activity"/>
    <property type="evidence" value="ECO:0007669"/>
    <property type="project" value="TreeGrafter"/>
</dbReference>
<dbReference type="PANTHER" id="PTHR20859">
    <property type="entry name" value="INTERFERON/INTERLEUKIN RECEPTOR"/>
    <property type="match status" value="1"/>
</dbReference>
<keyword evidence="2" id="KW-0812">Transmembrane</keyword>
<dbReference type="Gene3D" id="2.60.40.10">
    <property type="entry name" value="Immunoglobulins"/>
    <property type="match status" value="1"/>
</dbReference>
<dbReference type="RefSeq" id="NP_001347748.1">
    <property type="nucleotide sequence ID" value="NM_001360819.1"/>
</dbReference>
<dbReference type="KEGG" id="ipu:108263559"/>
<accession>A0A978WCG8</accession>
<evidence type="ECO:0000256" key="2">
    <source>
        <dbReference type="SAM" id="Phobius"/>
    </source>
</evidence>
<dbReference type="Pfam" id="PF01108">
    <property type="entry name" value="Tissue_fac"/>
    <property type="match status" value="1"/>
</dbReference>
<evidence type="ECO:0000259" key="3">
    <source>
        <dbReference type="Pfam" id="PF01108"/>
    </source>
</evidence>
<name>A0A978WCG8_ICTPU</name>
<dbReference type="AlphaFoldDB" id="A0A978WCG8"/>
<keyword evidence="4" id="KW-1185">Reference proteome</keyword>
<dbReference type="InterPro" id="IPR050650">
    <property type="entry name" value="Type-II_Cytokine-TF_Rcpt"/>
</dbReference>
<reference evidence="5" key="1">
    <citation type="journal article" date="2012" name="BMC Genomics">
        <title>Efficient assembly and annotation of the transcriptome of catfish by RNA-Seq analysis of a doubled haploid homozygote.</title>
        <authorList>
            <person name="Liu S."/>
            <person name="Zhang Y."/>
            <person name="Zhou Z."/>
            <person name="Waldbieser G."/>
            <person name="Sun F."/>
            <person name="Lu J."/>
            <person name="Zhang J."/>
            <person name="Jiang Y."/>
            <person name="Zhang H."/>
            <person name="Wang X."/>
            <person name="Rajendran K.V."/>
            <person name="Khoo L."/>
            <person name="Kucuktas H."/>
            <person name="Peatman E."/>
            <person name="Liu Z."/>
        </authorList>
    </citation>
    <scope>NUCLEOTIDE SEQUENCE</scope>
</reference>
<evidence type="ECO:0000256" key="1">
    <source>
        <dbReference type="SAM" id="MobiDB-lite"/>
    </source>
</evidence>
<sequence length="406" mass="46064">MKLPDNLWYFSLFKTNQDTMLELPRFSVLLRLYVSLSFAFSTVVPSTVPVLTNVSVTCHNFKNVLYWNYSEPELETAFNIEIYEYEGEPKSARTNQTSLDVSEYTQDPGNSYYITVEAQPKGSDLHVSSDGFSFSYNEDLNSDVRCVVDFPVLEVSVLPHTLELSFKHPYYVHKDESLNDEFWYDISFNQTQSEYSCLVDDDICTADIHLIESLYGRCMSLHIKGYVNRIPTEISTNVCGAGAPVTATDWTLILTVLVCCVFGLLILIILGIVFYKKLTRPDSQSTIFSILKAIVNVPDRVIHEPEHPTLSEVRSVGETPLLDMDDQNHLDTSTHWLDDKKTLDPTHFPSHLNTDLKEFEEQDHGEVTEDTDSEGFNSGNSFSGYDSQKFPIDMGQGEIIDAYGPR</sequence>
<reference evidence="4" key="2">
    <citation type="journal article" date="2016" name="Nat. Commun.">
        <title>The channel catfish genome sequence provides insights into the evolution of scale formation in teleosts.</title>
        <authorList>
            <person name="Liu Z."/>
            <person name="Liu S."/>
            <person name="Yao J."/>
            <person name="Bao L."/>
            <person name="Zhang J."/>
            <person name="Li Y."/>
            <person name="Jiang C."/>
            <person name="Sun L."/>
            <person name="Wang R."/>
            <person name="Zhang Y."/>
            <person name="Zhou T."/>
            <person name="Zeng Q."/>
            <person name="Fu Q."/>
            <person name="Gao S."/>
            <person name="Li N."/>
            <person name="Koren S."/>
            <person name="Jiang Y."/>
            <person name="Zimin A."/>
            <person name="Xu P."/>
            <person name="Phillippy A.M."/>
            <person name="Geng X."/>
            <person name="Song L."/>
            <person name="Sun F."/>
            <person name="Li C."/>
            <person name="Wang X."/>
            <person name="Chen A."/>
            <person name="Jin Y."/>
            <person name="Yuan Z."/>
            <person name="Yang Y."/>
            <person name="Tan S."/>
            <person name="Peatman E."/>
            <person name="Lu J."/>
            <person name="Qin Z."/>
            <person name="Dunham R."/>
            <person name="Li Z."/>
            <person name="Sonstegard T."/>
            <person name="Feng J."/>
            <person name="Danzmann R.G."/>
            <person name="Schroeder S."/>
            <person name="Scheffler B."/>
            <person name="Duke M.V."/>
            <person name="Ballard L."/>
            <person name="Kucuktas H."/>
            <person name="Kaltenboeck L."/>
            <person name="Liu H."/>
            <person name="Armbruster J."/>
            <person name="Xie Y."/>
            <person name="Kirby M.L."/>
            <person name="Tian Y."/>
            <person name="Flanagan M.E."/>
            <person name="Mu W."/>
            <person name="Waldbieser G.C."/>
        </authorList>
    </citation>
    <scope>NUCLEOTIDE SEQUENCE [LARGE SCALE GENOMIC DNA]</scope>
    <source>
        <strain evidence="4">SDA103</strain>
    </source>
</reference>
<dbReference type="Proteomes" id="UP000221080">
    <property type="component" value="Chromosome 3"/>
</dbReference>
<keyword evidence="2" id="KW-0472">Membrane</keyword>
<dbReference type="GO" id="GO:0005886">
    <property type="term" value="C:plasma membrane"/>
    <property type="evidence" value="ECO:0007669"/>
    <property type="project" value="TreeGrafter"/>
</dbReference>
<proteinExistence type="predicted"/>
<dbReference type="OrthoDB" id="8758322at2759"/>
<dbReference type="SUPFAM" id="SSF49265">
    <property type="entry name" value="Fibronectin type III"/>
    <property type="match status" value="1"/>
</dbReference>
<keyword evidence="2" id="KW-1133">Transmembrane helix</keyword>
<dbReference type="CTD" id="794493"/>
<dbReference type="PANTHER" id="PTHR20859:SF87">
    <property type="entry name" value="CYTOKINE RECEPTOR FAMILY MEMBER B13-RELATED"/>
    <property type="match status" value="1"/>
</dbReference>
<reference evidence="5" key="3">
    <citation type="submission" date="2025-08" db="UniProtKB">
        <authorList>
            <consortium name="RefSeq"/>
        </authorList>
    </citation>
    <scope>IDENTIFICATION</scope>
</reference>
<dbReference type="InterPro" id="IPR013783">
    <property type="entry name" value="Ig-like_fold"/>
</dbReference>